<evidence type="ECO:0000256" key="7">
    <source>
        <dbReference type="SAM" id="SignalP"/>
    </source>
</evidence>
<dbReference type="PRINTS" id="PR00342">
    <property type="entry name" value="RHESUSRHD"/>
</dbReference>
<evidence type="ECO:0000256" key="6">
    <source>
        <dbReference type="SAM" id="Phobius"/>
    </source>
</evidence>
<proteinExistence type="predicted"/>
<evidence type="ECO:0000313" key="10">
    <source>
        <dbReference type="Proteomes" id="UP000663889"/>
    </source>
</evidence>
<name>A0A813YEY6_9BILA</name>
<dbReference type="InterPro" id="IPR019316">
    <property type="entry name" value="G8_domain"/>
</dbReference>
<feature type="signal peptide" evidence="7">
    <location>
        <begin position="1"/>
        <end position="19"/>
    </location>
</feature>
<evidence type="ECO:0000256" key="4">
    <source>
        <dbReference type="ARBA" id="ARBA00022989"/>
    </source>
</evidence>
<feature type="transmembrane region" description="Helical" evidence="6">
    <location>
        <begin position="1612"/>
        <end position="1634"/>
    </location>
</feature>
<dbReference type="GO" id="GO:0008519">
    <property type="term" value="F:ammonium channel activity"/>
    <property type="evidence" value="ECO:0007669"/>
    <property type="project" value="InterPro"/>
</dbReference>
<dbReference type="EMBL" id="CAJNOU010000139">
    <property type="protein sequence ID" value="CAF0883333.1"/>
    <property type="molecule type" value="Genomic_DNA"/>
</dbReference>
<dbReference type="Gene3D" id="1.10.3430.10">
    <property type="entry name" value="Ammonium transporter AmtB like domains"/>
    <property type="match status" value="1"/>
</dbReference>
<feature type="transmembrane region" description="Helical" evidence="6">
    <location>
        <begin position="1516"/>
        <end position="1541"/>
    </location>
</feature>
<feature type="transmembrane region" description="Helical" evidence="6">
    <location>
        <begin position="1351"/>
        <end position="1368"/>
    </location>
</feature>
<dbReference type="SUPFAM" id="SSF111352">
    <property type="entry name" value="Ammonium transporter"/>
    <property type="match status" value="1"/>
</dbReference>
<gene>
    <name evidence="9" type="ORF">SEV965_LOCUS4734</name>
</gene>
<feature type="transmembrane region" description="Helical" evidence="6">
    <location>
        <begin position="1375"/>
        <end position="1392"/>
    </location>
</feature>
<evidence type="ECO:0000256" key="1">
    <source>
        <dbReference type="ARBA" id="ARBA00004141"/>
    </source>
</evidence>
<keyword evidence="5 6" id="KW-0472">Membrane</keyword>
<dbReference type="InterPro" id="IPR052387">
    <property type="entry name" value="Fibrocystin"/>
</dbReference>
<comment type="caution">
    <text evidence="9">The sequence shown here is derived from an EMBL/GenBank/DDBJ whole genome shotgun (WGS) entry which is preliminary data.</text>
</comment>
<evidence type="ECO:0000256" key="3">
    <source>
        <dbReference type="ARBA" id="ARBA00022729"/>
    </source>
</evidence>
<dbReference type="InterPro" id="IPR029020">
    <property type="entry name" value="Ammonium/urea_transptr"/>
</dbReference>
<dbReference type="PANTHER" id="PTHR46769:SF2">
    <property type="entry name" value="FIBROCYSTIN-L ISOFORM 2 PRECURSOR-RELATED"/>
    <property type="match status" value="1"/>
</dbReference>
<comment type="subcellular location">
    <subcellularLocation>
        <location evidence="1">Membrane</location>
        <topology evidence="1">Multi-pass membrane protein</topology>
    </subcellularLocation>
</comment>
<evidence type="ECO:0000256" key="5">
    <source>
        <dbReference type="ARBA" id="ARBA00023136"/>
    </source>
</evidence>
<dbReference type="PANTHER" id="PTHR46769">
    <property type="entry name" value="POLYCYSTIC KIDNEY AND HEPATIC DISEASE 1 (AUTOSOMAL RECESSIVE)-LIKE 1"/>
    <property type="match status" value="1"/>
</dbReference>
<keyword evidence="4 6" id="KW-1133">Transmembrane helix</keyword>
<feature type="transmembrane region" description="Helical" evidence="6">
    <location>
        <begin position="1584"/>
        <end position="1606"/>
    </location>
</feature>
<dbReference type="InterPro" id="IPR024041">
    <property type="entry name" value="NH4_transpt_AmtB-like_dom"/>
</dbReference>
<dbReference type="Pfam" id="PF00909">
    <property type="entry name" value="Ammonium_transp"/>
    <property type="match status" value="1"/>
</dbReference>
<feature type="transmembrane region" description="Helical" evidence="6">
    <location>
        <begin position="1456"/>
        <end position="1474"/>
    </location>
</feature>
<keyword evidence="3 7" id="KW-0732">Signal</keyword>
<dbReference type="InterPro" id="IPR002229">
    <property type="entry name" value="RhesusRHD"/>
</dbReference>
<feature type="transmembrane region" description="Helical" evidence="6">
    <location>
        <begin position="1704"/>
        <end position="1722"/>
    </location>
</feature>
<feature type="transmembrane region" description="Helical" evidence="6">
    <location>
        <begin position="1749"/>
        <end position="1774"/>
    </location>
</feature>
<keyword evidence="2 6" id="KW-0812">Transmembrane</keyword>
<dbReference type="PROSITE" id="PS51484">
    <property type="entry name" value="G8"/>
    <property type="match status" value="1"/>
</dbReference>
<feature type="transmembrane region" description="Helical" evidence="6">
    <location>
        <begin position="1421"/>
        <end position="1444"/>
    </location>
</feature>
<sequence>MIFPSIIRALLFLLGLPDAPFNGSVDIILQDRHSITIELPNYFPLIESRVIAVLGGLDLHGSLRDISWTRIATTAVSGETLIILSEPVNWMIGDEFVITTTDRDISHTERHRIASIDNGTIIHTMVPLAYTHIVLRHTFPNGQTVNIAAAVGLLTHNVRVINQSPSPNLSGFRIFITQYSTSIWYSDTNQLVNTYYKGYARLSNTQFIGFAQFDDTTKSDQRSCIYMNNLNDWNSQRPTYIDACSFDGGFNAAIGMLNTNGVRITNNVIYNTYRTGIAVTGRNNIVRNNLVTTVYWSGTAQSSSIAEYNINYDGAIMSRDAVSVIMQNNLVSGVERSAYRIQGEACPSAYIPRYIYNDYSNNEAHSAMSGVSLWPLDKGFSYDRKCVIIKGFTIYKAWYYGFYINTPRNITIDSCKSIDSRVGIFTYIVGPSPLTRIIIQSRVNIQNSMVIGSITPNDCSDVINSNSNNIQFAQMAIPTVSGILANNGDGDRSGIVFPTISTYNGMPIRSWNRIGNYPCLDGSMLIRNTILAFFNDICNRHDIAIQVSQSNDDGQFPITTSLMFVYNTSETNQIFNGQPNLDAVNPRQCGDMDCDGLKKNLVIDIDGTLFGQSSGVFSQAESLWGKLSMLLLPQYVMAYPSAGNQQHGIGDFRIPMVAMTNLSGNRINISSIYPYRGISRSNSCILHSSWGMYQCNYDTDYRMLIIESMDSDTETRRLSPVAIMSNNGYIDLINGPSNHLVCNGYACRRRISTFMAIVKSGQVYQIYLTSTPPKRTRFRLINADSTIKCILALYYNSLQQIDVYANTVYTSPINRDPNSTVLKLLDQPNNITFSSPPGANYFDRTYQLAYFVIDGNTMIELRMSPLLILNFGLPPMDPAMFYTGNIRANLAALFNISPDKIRRVSIISASSQTRLRRQVSSIRLNIELRDEPRTSSTSTGGVLGELLSNIAASIINRYQTGQLQTAWKALNLTGDIIPVSLDAQEPFDNVSTPLGIINRTVLLIPPASCRQQSPCTIQPAIVAYDAEGNVIQKLGTNDQPWQVQGTVIGQSSQIMYGGIANYSNGRAQFQSFSLPNLGSYQIQFTFIQPNGINSSFFATANLTVQTDSVTVTEAILGGQQVSNIYVVNVNDTFDISVVPVDNITGLQLGQIKWDNWTWWTNVTLYNLPSFNSHGSLIAQNTSTTIVNLTAVTVTDLSINATGMYILSIRLISSDNKRTIQMVSNGILVKNSDDNLVTDSDQLLSNVTFAGNYDELSATNQLEIKRAIIYNYFISCGMPLVSDVTLLNGSVIALFQVSALPTIISQAVTTLIKKFNAVPGLSLTSVSINGRSYSVSSSPDSSSGISSDNQEANIGLIVGLVVGLVSGALKQNMFPVALLVFQCIFIILYGVHADYGLKKDETTNITEAISHNSPPPEGDIEFYYSFFQDVHVMMFIGFGFLMTFLRRYSFSSVSFNFLIAAFVVEWAILVHGYIFEWNTITKSFPVNVNTLLHADFVCASVLISFGAVLGKTNPAQLIVLALIEVVIQVWNEYIGVVLFCIYDAGESIYVHVFGAYFGLATSFTLQHRRTIESEKESSSYASDIFSMIGTLFLFCFWPSFNAGVAYGDGRLRAIVNTYVSISASVILTFTVSALVGKGKKEIIHIQNATLAGGVAVGTVADKNIGLFGAMIIGSLAGTISTLGYKYLLELLKKFRIHDTCGVHNLHGMPGVLAGLAGIVVASMPSKSFYHENLTHKCLSGGEHRTVSVQAGYQCAGLLLTLGMAIIGGLLTGILLRLPIFSTPNNDSYFDDSLNWHVPQDFVAEDSALGNLIKNFLPNEMQLEEKSKQDTPTIEKYNPNTIEFIQEKLPQQSIQTISGHSNQSASLY</sequence>
<dbReference type="InterPro" id="IPR006626">
    <property type="entry name" value="PbH1"/>
</dbReference>
<evidence type="ECO:0000256" key="2">
    <source>
        <dbReference type="ARBA" id="ARBA00022692"/>
    </source>
</evidence>
<protein>
    <recommendedName>
        <fullName evidence="8">G8 domain-containing protein</fullName>
    </recommendedName>
</protein>
<feature type="chain" id="PRO_5032580777" description="G8 domain-containing protein" evidence="7">
    <location>
        <begin position="20"/>
        <end position="1866"/>
    </location>
</feature>
<feature type="transmembrane region" description="Helical" evidence="6">
    <location>
        <begin position="1665"/>
        <end position="1683"/>
    </location>
</feature>
<organism evidence="9 10">
    <name type="scientific">Rotaria sordida</name>
    <dbReference type="NCBI Taxonomy" id="392033"/>
    <lineage>
        <taxon>Eukaryota</taxon>
        <taxon>Metazoa</taxon>
        <taxon>Spiralia</taxon>
        <taxon>Gnathifera</taxon>
        <taxon>Rotifera</taxon>
        <taxon>Eurotatoria</taxon>
        <taxon>Bdelloidea</taxon>
        <taxon>Philodinida</taxon>
        <taxon>Philodinidae</taxon>
        <taxon>Rotaria</taxon>
    </lineage>
</organism>
<accession>A0A813YEY6</accession>
<dbReference type="GO" id="GO:0005886">
    <property type="term" value="C:plasma membrane"/>
    <property type="evidence" value="ECO:0007669"/>
    <property type="project" value="InterPro"/>
</dbReference>
<dbReference type="SMART" id="SM00710">
    <property type="entry name" value="PbH1"/>
    <property type="match status" value="4"/>
</dbReference>
<feature type="domain" description="G8" evidence="8">
    <location>
        <begin position="1"/>
        <end position="73"/>
    </location>
</feature>
<dbReference type="Proteomes" id="UP000663889">
    <property type="component" value="Unassembled WGS sequence"/>
</dbReference>
<feature type="transmembrane region" description="Helical" evidence="6">
    <location>
        <begin position="1489"/>
        <end position="1509"/>
    </location>
</feature>
<evidence type="ECO:0000313" key="9">
    <source>
        <dbReference type="EMBL" id="CAF0883333.1"/>
    </source>
</evidence>
<evidence type="ECO:0000259" key="8">
    <source>
        <dbReference type="PROSITE" id="PS51484"/>
    </source>
</evidence>
<reference evidence="9" key="1">
    <citation type="submission" date="2021-02" db="EMBL/GenBank/DDBJ databases">
        <authorList>
            <person name="Nowell W R."/>
        </authorList>
    </citation>
    <scope>NUCLEOTIDE SEQUENCE</scope>
</reference>